<accession>A0A090E529</accession>
<keyword evidence="5 7" id="KW-1133">Transmembrane helix</keyword>
<dbReference type="InterPro" id="IPR032808">
    <property type="entry name" value="DoxX"/>
</dbReference>
<protein>
    <submittedName>
        <fullName evidence="8">DoxX family protein</fullName>
    </submittedName>
</protein>
<name>A0A090E529_MESPL</name>
<dbReference type="PANTHER" id="PTHR33452">
    <property type="entry name" value="OXIDOREDUCTASE CATD-RELATED"/>
    <property type="match status" value="1"/>
</dbReference>
<dbReference type="GO" id="GO:0005886">
    <property type="term" value="C:plasma membrane"/>
    <property type="evidence" value="ECO:0007669"/>
    <property type="project" value="UniProtKB-SubCell"/>
</dbReference>
<comment type="subcellular location">
    <subcellularLocation>
        <location evidence="1">Cell membrane</location>
        <topology evidence="1">Multi-pass membrane protein</topology>
    </subcellularLocation>
</comment>
<dbReference type="EMBL" id="CCNB01000003">
    <property type="protein sequence ID" value="CDX22013.1"/>
    <property type="molecule type" value="Genomic_DNA"/>
</dbReference>
<evidence type="ECO:0000256" key="3">
    <source>
        <dbReference type="ARBA" id="ARBA00022475"/>
    </source>
</evidence>
<dbReference type="Proteomes" id="UP000046373">
    <property type="component" value="Unassembled WGS sequence"/>
</dbReference>
<sequence>MFRNALLLVSRLLLAALFVPSGFQALTNIGGTINYFAGLGLPLPALAAWGTGLFELIAGLLILVGFQTRITALLLAAFCVAAGSIGHYGQGGDDATLAFLHQQMLMKDIAIAGGFLALAMAGAGAWSADGRGFGIGAEVT</sequence>
<gene>
    <name evidence="8" type="ORF">MPLDJ20_110421</name>
</gene>
<evidence type="ECO:0000256" key="4">
    <source>
        <dbReference type="ARBA" id="ARBA00022692"/>
    </source>
</evidence>
<organism evidence="8 9">
    <name type="scientific">Mesorhizobium plurifarium</name>
    <dbReference type="NCBI Taxonomy" id="69974"/>
    <lineage>
        <taxon>Bacteria</taxon>
        <taxon>Pseudomonadati</taxon>
        <taxon>Pseudomonadota</taxon>
        <taxon>Alphaproteobacteria</taxon>
        <taxon>Hyphomicrobiales</taxon>
        <taxon>Phyllobacteriaceae</taxon>
        <taxon>Mesorhizobium</taxon>
    </lineage>
</organism>
<dbReference type="InterPro" id="IPR051907">
    <property type="entry name" value="DoxX-like_oxidoreductase"/>
</dbReference>
<keyword evidence="3" id="KW-1003">Cell membrane</keyword>
<feature type="transmembrane region" description="Helical" evidence="7">
    <location>
        <begin position="109"/>
        <end position="128"/>
    </location>
</feature>
<keyword evidence="4 7" id="KW-0812">Transmembrane</keyword>
<dbReference type="AlphaFoldDB" id="A0A090E529"/>
<keyword evidence="6 7" id="KW-0472">Membrane</keyword>
<evidence type="ECO:0000256" key="6">
    <source>
        <dbReference type="ARBA" id="ARBA00023136"/>
    </source>
</evidence>
<dbReference type="Pfam" id="PF07681">
    <property type="entry name" value="DoxX"/>
    <property type="match status" value="1"/>
</dbReference>
<evidence type="ECO:0000256" key="1">
    <source>
        <dbReference type="ARBA" id="ARBA00004651"/>
    </source>
</evidence>
<comment type="similarity">
    <text evidence="2">Belongs to the DoxX family.</text>
</comment>
<reference evidence="8 9" key="1">
    <citation type="submission" date="2014-08" db="EMBL/GenBank/DDBJ databases">
        <authorList>
            <person name="Moulin Lionel"/>
        </authorList>
    </citation>
    <scope>NUCLEOTIDE SEQUENCE [LARGE SCALE GENOMIC DNA]</scope>
</reference>
<feature type="transmembrane region" description="Helical" evidence="7">
    <location>
        <begin position="70"/>
        <end position="89"/>
    </location>
</feature>
<evidence type="ECO:0000256" key="2">
    <source>
        <dbReference type="ARBA" id="ARBA00006679"/>
    </source>
</evidence>
<evidence type="ECO:0000313" key="8">
    <source>
        <dbReference type="EMBL" id="CDX22013.1"/>
    </source>
</evidence>
<proteinExistence type="inferred from homology"/>
<dbReference type="PANTHER" id="PTHR33452:SF1">
    <property type="entry name" value="INNER MEMBRANE PROTEIN YPHA-RELATED"/>
    <property type="match status" value="1"/>
</dbReference>
<evidence type="ECO:0000313" key="9">
    <source>
        <dbReference type="Proteomes" id="UP000046373"/>
    </source>
</evidence>
<dbReference type="GeneID" id="31888036"/>
<evidence type="ECO:0000256" key="7">
    <source>
        <dbReference type="SAM" id="Phobius"/>
    </source>
</evidence>
<evidence type="ECO:0000256" key="5">
    <source>
        <dbReference type="ARBA" id="ARBA00022989"/>
    </source>
</evidence>
<feature type="transmembrane region" description="Helical" evidence="7">
    <location>
        <begin position="41"/>
        <end position="63"/>
    </location>
</feature>